<feature type="transmembrane region" description="Helical" evidence="1">
    <location>
        <begin position="26"/>
        <end position="46"/>
    </location>
</feature>
<accession>A0AAU8TG35</accession>
<dbReference type="GeneID" id="66517327"/>
<gene>
    <name evidence="2" type="ORF">OI25_3416</name>
</gene>
<proteinExistence type="predicted"/>
<keyword evidence="1" id="KW-1133">Transmembrane helix</keyword>
<dbReference type="KEGG" id="bfn:OI25_3416"/>
<evidence type="ECO:0000256" key="1">
    <source>
        <dbReference type="SAM" id="Phobius"/>
    </source>
</evidence>
<keyword evidence="1" id="KW-0472">Membrane</keyword>
<dbReference type="RefSeq" id="WP_046569144.1">
    <property type="nucleotide sequence ID" value="NZ_CP010026.1"/>
</dbReference>
<keyword evidence="1" id="KW-0812">Transmembrane</keyword>
<dbReference type="EMBL" id="CP010026">
    <property type="protein sequence ID" value="AJZ59451.1"/>
    <property type="molecule type" value="Genomic_DNA"/>
</dbReference>
<dbReference type="Proteomes" id="UP000032614">
    <property type="component" value="Chromosome 1"/>
</dbReference>
<evidence type="ECO:0000313" key="2">
    <source>
        <dbReference type="EMBL" id="AJZ59451.1"/>
    </source>
</evidence>
<organism evidence="2 3">
    <name type="scientific">Paraburkholderia fungorum</name>
    <dbReference type="NCBI Taxonomy" id="134537"/>
    <lineage>
        <taxon>Bacteria</taxon>
        <taxon>Pseudomonadati</taxon>
        <taxon>Pseudomonadota</taxon>
        <taxon>Betaproteobacteria</taxon>
        <taxon>Burkholderiales</taxon>
        <taxon>Burkholderiaceae</taxon>
        <taxon>Paraburkholderia</taxon>
    </lineage>
</organism>
<dbReference type="AlphaFoldDB" id="A0AAU8TG35"/>
<name>A0AAU8TG35_9BURK</name>
<evidence type="ECO:0000313" key="3">
    <source>
        <dbReference type="Proteomes" id="UP000032614"/>
    </source>
</evidence>
<sequence>MDYMPWNACLLIKPTLESSSGSDTAAWVQAVGSVLAILVAVGVAWYQARKQQELNRETLWQQYSMSLVKSAETFAEIASAASKVLKRISSQLDSRTKVLAAAEDRLPFDMPELRRFERALDGVELHLLPGQLVTPALILSANVRQFRVKVEMALQHCRSMDAAAFDDLFSTLNAMNQSTAQSVQDFYEKVTEIIHTYPSREKPTPPRST</sequence>
<protein>
    <recommendedName>
        <fullName evidence="4">LemA protein</fullName>
    </recommendedName>
</protein>
<evidence type="ECO:0008006" key="4">
    <source>
        <dbReference type="Google" id="ProtNLM"/>
    </source>
</evidence>
<reference evidence="2 3" key="1">
    <citation type="journal article" date="2015" name="Genome Announc.">
        <title>Complete genome sequences for 59 burkholderia isolates, both pathogenic and near neighbor.</title>
        <authorList>
            <person name="Johnson S.L."/>
            <person name="Bishop-Lilly K.A."/>
            <person name="Ladner J.T."/>
            <person name="Daligault H.E."/>
            <person name="Davenport K.W."/>
            <person name="Jaissle J."/>
            <person name="Frey K.G."/>
            <person name="Koroleva G.I."/>
            <person name="Bruce D.C."/>
            <person name="Coyne S.R."/>
            <person name="Broomall S.M."/>
            <person name="Li P.E."/>
            <person name="Teshima H."/>
            <person name="Gibbons H.S."/>
            <person name="Palacios G.F."/>
            <person name="Rosenzweig C.N."/>
            <person name="Redden C.L."/>
            <person name="Xu Y."/>
            <person name="Minogue T.D."/>
            <person name="Chain P.S."/>
        </authorList>
    </citation>
    <scope>NUCLEOTIDE SEQUENCE [LARGE SCALE GENOMIC DNA]</scope>
    <source>
        <strain evidence="2 3">ATCC BAA-463</strain>
    </source>
</reference>